<dbReference type="AlphaFoldDB" id="A0A0V0QY15"/>
<reference evidence="2 3" key="1">
    <citation type="journal article" date="2015" name="Sci. Rep.">
        <title>Genome of the facultative scuticociliatosis pathogen Pseudocohnilembus persalinus provides insight into its virulence through horizontal gene transfer.</title>
        <authorList>
            <person name="Xiong J."/>
            <person name="Wang G."/>
            <person name="Cheng J."/>
            <person name="Tian M."/>
            <person name="Pan X."/>
            <person name="Warren A."/>
            <person name="Jiang C."/>
            <person name="Yuan D."/>
            <person name="Miao W."/>
        </authorList>
    </citation>
    <scope>NUCLEOTIDE SEQUENCE [LARGE SCALE GENOMIC DNA]</scope>
    <source>
        <strain evidence="2">36N120E</strain>
    </source>
</reference>
<gene>
    <name evidence="2" type="ORF">PPERSA_05250</name>
</gene>
<sequence length="311" mass="35425">MRFEYGQGGILDFKSEVNCNIFVETLWDDYSAVTIQNLKESFNYKINESEEGEKSTVEIKNTQKQNQNQEFLKSIVEIPENFNYDIETYGDIIHRKTFISSKLYGDVRAIIKSVEGKFEGSKLACENIEIETNQGDIKISSLDVQNGKFRTKSGQIFAKRLGIPGKLEIENQEGKINLESCYALYRHNKESQISIRGENPAVNMGFTQGNVEIQLQKGKVFIRALDAAKLNIKAKQVRANINQVLEDSLIEGEDIQLHFVESIKNVNIRYQSENGDLIYFKGSSDSGYPTLEIRNIGENGTIVFQEQKIDY</sequence>
<name>A0A0V0QY15_PSEPJ</name>
<keyword evidence="3" id="KW-1185">Reference proteome</keyword>
<dbReference type="InterPro" id="IPR025164">
    <property type="entry name" value="Toastrack_DUF4097"/>
</dbReference>
<accession>A0A0V0QY15</accession>
<dbReference type="EMBL" id="LDAU01000088">
    <property type="protein sequence ID" value="KRX07086.1"/>
    <property type="molecule type" value="Genomic_DNA"/>
</dbReference>
<comment type="caution">
    <text evidence="2">The sequence shown here is derived from an EMBL/GenBank/DDBJ whole genome shotgun (WGS) entry which is preliminary data.</text>
</comment>
<dbReference type="InParanoid" id="A0A0V0QY15"/>
<organism evidence="2 3">
    <name type="scientific">Pseudocohnilembus persalinus</name>
    <name type="common">Ciliate</name>
    <dbReference type="NCBI Taxonomy" id="266149"/>
    <lineage>
        <taxon>Eukaryota</taxon>
        <taxon>Sar</taxon>
        <taxon>Alveolata</taxon>
        <taxon>Ciliophora</taxon>
        <taxon>Intramacronucleata</taxon>
        <taxon>Oligohymenophorea</taxon>
        <taxon>Scuticociliatia</taxon>
        <taxon>Philasterida</taxon>
        <taxon>Pseudocohnilembidae</taxon>
        <taxon>Pseudocohnilembus</taxon>
    </lineage>
</organism>
<dbReference type="Pfam" id="PF13349">
    <property type="entry name" value="DUF4097"/>
    <property type="match status" value="1"/>
</dbReference>
<dbReference type="OrthoDB" id="322024at2759"/>
<proteinExistence type="predicted"/>
<evidence type="ECO:0000313" key="3">
    <source>
        <dbReference type="Proteomes" id="UP000054937"/>
    </source>
</evidence>
<feature type="domain" description="DUF4097" evidence="1">
    <location>
        <begin position="28"/>
        <end position="280"/>
    </location>
</feature>
<evidence type="ECO:0000313" key="2">
    <source>
        <dbReference type="EMBL" id="KRX07086.1"/>
    </source>
</evidence>
<dbReference type="Proteomes" id="UP000054937">
    <property type="component" value="Unassembled WGS sequence"/>
</dbReference>
<protein>
    <recommendedName>
        <fullName evidence="1">DUF4097 domain-containing protein</fullName>
    </recommendedName>
</protein>
<evidence type="ECO:0000259" key="1">
    <source>
        <dbReference type="Pfam" id="PF13349"/>
    </source>
</evidence>